<keyword evidence="1" id="KW-0805">Transcription regulation</keyword>
<dbReference type="GO" id="GO:0003677">
    <property type="term" value="F:DNA binding"/>
    <property type="evidence" value="ECO:0007669"/>
    <property type="project" value="UniProtKB-KW"/>
</dbReference>
<protein>
    <recommendedName>
        <fullName evidence="6">RWP-RK domain-containing protein</fullName>
    </recommendedName>
</protein>
<dbReference type="OrthoDB" id="6270329at2759"/>
<gene>
    <name evidence="7" type="ORF">NCGR_LOCUS49148</name>
</gene>
<dbReference type="InterPro" id="IPR003035">
    <property type="entry name" value="RWP-RK_dom"/>
</dbReference>
<keyword evidence="8" id="KW-1185">Reference proteome</keyword>
<evidence type="ECO:0000256" key="2">
    <source>
        <dbReference type="ARBA" id="ARBA00023125"/>
    </source>
</evidence>
<evidence type="ECO:0000313" key="8">
    <source>
        <dbReference type="Proteomes" id="UP000604825"/>
    </source>
</evidence>
<organism evidence="7 8">
    <name type="scientific">Miscanthus lutarioriparius</name>
    <dbReference type="NCBI Taxonomy" id="422564"/>
    <lineage>
        <taxon>Eukaryota</taxon>
        <taxon>Viridiplantae</taxon>
        <taxon>Streptophyta</taxon>
        <taxon>Embryophyta</taxon>
        <taxon>Tracheophyta</taxon>
        <taxon>Spermatophyta</taxon>
        <taxon>Magnoliopsida</taxon>
        <taxon>Liliopsida</taxon>
        <taxon>Poales</taxon>
        <taxon>Poaceae</taxon>
        <taxon>PACMAD clade</taxon>
        <taxon>Panicoideae</taxon>
        <taxon>Andropogonodae</taxon>
        <taxon>Andropogoneae</taxon>
        <taxon>Saccharinae</taxon>
        <taxon>Miscanthus</taxon>
    </lineage>
</organism>
<sequence>MAGGKRNRLQGPPPKWAVVRGMLHMRIKDAAAELNVPITYLRRLCLQNGFPTWPGKRIRYMNGIGRNPMLEVDAPESSSRRAGLAGPSQLARMAVTAGLTGPSQLAKIAETKKKEEEDDNMTGIPEPVANSPPREELVTLNLIDKVGSSSSSERS</sequence>
<dbReference type="Proteomes" id="UP000604825">
    <property type="component" value="Unassembled WGS sequence"/>
</dbReference>
<evidence type="ECO:0000256" key="1">
    <source>
        <dbReference type="ARBA" id="ARBA00023015"/>
    </source>
</evidence>
<evidence type="ECO:0000256" key="3">
    <source>
        <dbReference type="ARBA" id="ARBA00023163"/>
    </source>
</evidence>
<reference evidence="7" key="1">
    <citation type="submission" date="2020-10" db="EMBL/GenBank/DDBJ databases">
        <authorList>
            <person name="Han B."/>
            <person name="Lu T."/>
            <person name="Zhao Q."/>
            <person name="Huang X."/>
            <person name="Zhao Y."/>
        </authorList>
    </citation>
    <scope>NUCLEOTIDE SEQUENCE</scope>
</reference>
<keyword evidence="4" id="KW-0539">Nucleus</keyword>
<feature type="domain" description="RWP-RK" evidence="6">
    <location>
        <begin position="1"/>
        <end position="81"/>
    </location>
</feature>
<evidence type="ECO:0000256" key="4">
    <source>
        <dbReference type="ARBA" id="ARBA00023242"/>
    </source>
</evidence>
<dbReference type="PROSITE" id="PS51519">
    <property type="entry name" value="RWP_RK"/>
    <property type="match status" value="1"/>
</dbReference>
<keyword evidence="3" id="KW-0804">Transcription</keyword>
<accession>A0A811R730</accession>
<feature type="region of interest" description="Disordered" evidence="5">
    <location>
        <begin position="108"/>
        <end position="155"/>
    </location>
</feature>
<dbReference type="EMBL" id="CAJGYO010000013">
    <property type="protein sequence ID" value="CAD6265843.1"/>
    <property type="molecule type" value="Genomic_DNA"/>
</dbReference>
<dbReference type="Pfam" id="PF02042">
    <property type="entry name" value="RWP-RK"/>
    <property type="match status" value="1"/>
</dbReference>
<name>A0A811R730_9POAL</name>
<proteinExistence type="predicted"/>
<keyword evidence="2" id="KW-0238">DNA-binding</keyword>
<evidence type="ECO:0000256" key="5">
    <source>
        <dbReference type="SAM" id="MobiDB-lite"/>
    </source>
</evidence>
<dbReference type="AlphaFoldDB" id="A0A811R730"/>
<evidence type="ECO:0000313" key="7">
    <source>
        <dbReference type="EMBL" id="CAD6265843.1"/>
    </source>
</evidence>
<evidence type="ECO:0000259" key="6">
    <source>
        <dbReference type="PROSITE" id="PS51519"/>
    </source>
</evidence>
<comment type="caution">
    <text evidence="7">The sequence shown here is derived from an EMBL/GenBank/DDBJ whole genome shotgun (WGS) entry which is preliminary data.</text>
</comment>